<dbReference type="AlphaFoldDB" id="A0A0C9UE87"/>
<accession>A0A0C9UE87</accession>
<organism evidence="2 3">
    <name type="scientific">Sphaerobolus stellatus (strain SS14)</name>
    <dbReference type="NCBI Taxonomy" id="990650"/>
    <lineage>
        <taxon>Eukaryota</taxon>
        <taxon>Fungi</taxon>
        <taxon>Dikarya</taxon>
        <taxon>Basidiomycota</taxon>
        <taxon>Agaricomycotina</taxon>
        <taxon>Agaricomycetes</taxon>
        <taxon>Phallomycetidae</taxon>
        <taxon>Geastrales</taxon>
        <taxon>Sphaerobolaceae</taxon>
        <taxon>Sphaerobolus</taxon>
    </lineage>
</organism>
<dbReference type="HOGENOM" id="CLU_1107708_0_0_1"/>
<feature type="region of interest" description="Disordered" evidence="1">
    <location>
        <begin position="1"/>
        <end position="20"/>
    </location>
</feature>
<evidence type="ECO:0000313" key="3">
    <source>
        <dbReference type="Proteomes" id="UP000054279"/>
    </source>
</evidence>
<sequence>MYQPQSSRAQKDNNSYKSGGQHQATLAIVAEKPTVTIDDILLAISKRKHSTQNSKEHIFSDPSVMDNLDSVSQYESVPLIQQPPFPDLINNRSLNTGHFASFSPFTAGGNKTNVPTIDNPINAIHSLNSNLMKTDNNKSNTMGGVSGTNNQSCSTQENGYNDVPMHDSTAEGKRCKHNTPPLPKVTDEDIDEEVWKTFIHFKTLIRALAIERCKRNSSLNRRFFFYINFLAFHDFLHKQYLTEFDSLSSTQ</sequence>
<evidence type="ECO:0000256" key="1">
    <source>
        <dbReference type="SAM" id="MobiDB-lite"/>
    </source>
</evidence>
<name>A0A0C9UE87_SPHS4</name>
<reference evidence="2 3" key="1">
    <citation type="submission" date="2014-06" db="EMBL/GenBank/DDBJ databases">
        <title>Evolutionary Origins and Diversification of the Mycorrhizal Mutualists.</title>
        <authorList>
            <consortium name="DOE Joint Genome Institute"/>
            <consortium name="Mycorrhizal Genomics Consortium"/>
            <person name="Kohler A."/>
            <person name="Kuo A."/>
            <person name="Nagy L.G."/>
            <person name="Floudas D."/>
            <person name="Copeland A."/>
            <person name="Barry K.W."/>
            <person name="Cichocki N."/>
            <person name="Veneault-Fourrey C."/>
            <person name="LaButti K."/>
            <person name="Lindquist E.A."/>
            <person name="Lipzen A."/>
            <person name="Lundell T."/>
            <person name="Morin E."/>
            <person name="Murat C."/>
            <person name="Riley R."/>
            <person name="Ohm R."/>
            <person name="Sun H."/>
            <person name="Tunlid A."/>
            <person name="Henrissat B."/>
            <person name="Grigoriev I.V."/>
            <person name="Hibbett D.S."/>
            <person name="Martin F."/>
        </authorList>
    </citation>
    <scope>NUCLEOTIDE SEQUENCE [LARGE SCALE GENOMIC DNA]</scope>
    <source>
        <strain evidence="2 3">SS14</strain>
    </source>
</reference>
<dbReference type="Proteomes" id="UP000054279">
    <property type="component" value="Unassembled WGS sequence"/>
</dbReference>
<protein>
    <submittedName>
        <fullName evidence="2">Uncharacterized protein</fullName>
    </submittedName>
</protein>
<evidence type="ECO:0000313" key="2">
    <source>
        <dbReference type="EMBL" id="KIJ23480.1"/>
    </source>
</evidence>
<proteinExistence type="predicted"/>
<dbReference type="EMBL" id="KN837660">
    <property type="protein sequence ID" value="KIJ23480.1"/>
    <property type="molecule type" value="Genomic_DNA"/>
</dbReference>
<keyword evidence="3" id="KW-1185">Reference proteome</keyword>
<gene>
    <name evidence="2" type="ORF">M422DRAFT_275926</name>
</gene>